<evidence type="ECO:0008006" key="8">
    <source>
        <dbReference type="Google" id="ProtNLM"/>
    </source>
</evidence>
<protein>
    <recommendedName>
        <fullName evidence="8">RagB/SusD family nutrient uptake outer membrane protein</fullName>
    </recommendedName>
</protein>
<dbReference type="EMBL" id="VSSQ01000607">
    <property type="protein sequence ID" value="MPL98413.1"/>
    <property type="molecule type" value="Genomic_DNA"/>
</dbReference>
<evidence type="ECO:0000256" key="4">
    <source>
        <dbReference type="ARBA" id="ARBA00023237"/>
    </source>
</evidence>
<evidence type="ECO:0000259" key="5">
    <source>
        <dbReference type="Pfam" id="PF07980"/>
    </source>
</evidence>
<dbReference type="PROSITE" id="PS51257">
    <property type="entry name" value="PROKAR_LIPOPROTEIN"/>
    <property type="match status" value="1"/>
</dbReference>
<feature type="domain" description="RagB/SusD" evidence="5">
    <location>
        <begin position="300"/>
        <end position="560"/>
    </location>
</feature>
<gene>
    <name evidence="7" type="ORF">SDC9_44618</name>
</gene>
<organism evidence="7">
    <name type="scientific">bioreactor metagenome</name>
    <dbReference type="NCBI Taxonomy" id="1076179"/>
    <lineage>
        <taxon>unclassified sequences</taxon>
        <taxon>metagenomes</taxon>
        <taxon>ecological metagenomes</taxon>
    </lineage>
</organism>
<keyword evidence="4" id="KW-0998">Cell outer membrane</keyword>
<dbReference type="AlphaFoldDB" id="A0A644W7K1"/>
<dbReference type="SUPFAM" id="SSF48452">
    <property type="entry name" value="TPR-like"/>
    <property type="match status" value="1"/>
</dbReference>
<dbReference type="Gene3D" id="1.25.40.390">
    <property type="match status" value="2"/>
</dbReference>
<evidence type="ECO:0000256" key="1">
    <source>
        <dbReference type="ARBA" id="ARBA00004442"/>
    </source>
</evidence>
<evidence type="ECO:0000256" key="2">
    <source>
        <dbReference type="ARBA" id="ARBA00022729"/>
    </source>
</evidence>
<accession>A0A644W7K1</accession>
<dbReference type="GO" id="GO:0009279">
    <property type="term" value="C:cell outer membrane"/>
    <property type="evidence" value="ECO:0007669"/>
    <property type="project" value="UniProtKB-SubCell"/>
</dbReference>
<feature type="domain" description="SusD-like N-terminal" evidence="6">
    <location>
        <begin position="93"/>
        <end position="232"/>
    </location>
</feature>
<reference evidence="7" key="1">
    <citation type="submission" date="2019-08" db="EMBL/GenBank/DDBJ databases">
        <authorList>
            <person name="Kucharzyk K."/>
            <person name="Murdoch R.W."/>
            <person name="Higgins S."/>
            <person name="Loffler F."/>
        </authorList>
    </citation>
    <scope>NUCLEOTIDE SEQUENCE</scope>
</reference>
<name>A0A644W7K1_9ZZZZ</name>
<dbReference type="Pfam" id="PF07980">
    <property type="entry name" value="SusD_RagB"/>
    <property type="match status" value="1"/>
</dbReference>
<evidence type="ECO:0000313" key="7">
    <source>
        <dbReference type="EMBL" id="MPL98413.1"/>
    </source>
</evidence>
<comment type="caution">
    <text evidence="7">The sequence shown here is derived from an EMBL/GenBank/DDBJ whole genome shotgun (WGS) entry which is preliminary data.</text>
</comment>
<dbReference type="InterPro" id="IPR011990">
    <property type="entry name" value="TPR-like_helical_dom_sf"/>
</dbReference>
<keyword evidence="2" id="KW-0732">Signal</keyword>
<keyword evidence="3" id="KW-0472">Membrane</keyword>
<comment type="subcellular location">
    <subcellularLocation>
        <location evidence="1">Cell outer membrane</location>
    </subcellularLocation>
</comment>
<evidence type="ECO:0000256" key="3">
    <source>
        <dbReference type="ARBA" id="ARBA00023136"/>
    </source>
</evidence>
<dbReference type="InterPro" id="IPR012944">
    <property type="entry name" value="SusD_RagB_dom"/>
</dbReference>
<proteinExistence type="predicted"/>
<dbReference type="Pfam" id="PF14322">
    <property type="entry name" value="SusD-like_3"/>
    <property type="match status" value="1"/>
</dbReference>
<sequence length="560" mass="63526">MKIKLIYFISLLFLVTACDLDFFPSDAMTPEQLAEDPGGAVYITDGNYSMFKDEYEYKGLYSGGNSYIRHYMQMAEFPSDNICLSGRTTDVLYDATVYRTNPTLKNVSTFWWLSYRIIFGANSVIESVVDGASTQSDYIKGENYFIRAIAHLNLVTLYAKPYSHGRNNLGIVLRTSTNTANTTRATVGQVYDQIEADLKEAIRLMSNGGSRRGNAGYASKEAAQGLLSRVYLYMEKNQEVIDLVNDMLKNETPASKLESTATFRNYFANTLTSKETLWAVAHTALETRGQSSIASMYLNDGMGWGEVFSSDPLNNLYERYPNDVRYSYFVIPKLHTTAGYMISYPVENPDDDSRANELQDVTLDPISNKYFFMSGVNKINVETESINGYEQKYIMLNGQKHVVRLTKKMQNRNSFPMYYVSKFSYQDGDPMLNSPVMLRWAEVILNRAEAYAKTSGKEAEALADVNVLRTRAGLSGNELFTTSNMATKGYTSVLDVVLDERRLELAFEGHRMFDLYRNKKSMDRKYAGVQPWEVINHDNNKIQYPIPFDEISVSGIEQNP</sequence>
<evidence type="ECO:0000259" key="6">
    <source>
        <dbReference type="Pfam" id="PF14322"/>
    </source>
</evidence>
<dbReference type="InterPro" id="IPR033985">
    <property type="entry name" value="SusD-like_N"/>
</dbReference>